<dbReference type="InterPro" id="IPR039196">
    <property type="entry name" value="Fmc1"/>
</dbReference>
<keyword evidence="2" id="KW-1185">Reference proteome</keyword>
<dbReference type="Proteomes" id="UP001165063">
    <property type="component" value="Unassembled WGS sequence"/>
</dbReference>
<evidence type="ECO:0000313" key="1">
    <source>
        <dbReference type="EMBL" id="GMG52894.1"/>
    </source>
</evidence>
<name>A0A9W6YYH4_AMBMO</name>
<dbReference type="EMBL" id="BSXU01005362">
    <property type="protein sequence ID" value="GMG52894.1"/>
    <property type="molecule type" value="Genomic_DNA"/>
</dbReference>
<protein>
    <submittedName>
        <fullName evidence="1">Unnamed protein product</fullName>
    </submittedName>
</protein>
<gene>
    <name evidence="1" type="ORF">Amon01_000736800</name>
</gene>
<dbReference type="GO" id="GO:0033615">
    <property type="term" value="P:mitochondrial proton-transporting ATP synthase complex assembly"/>
    <property type="evidence" value="ECO:0007669"/>
    <property type="project" value="InterPro"/>
</dbReference>
<evidence type="ECO:0000313" key="2">
    <source>
        <dbReference type="Proteomes" id="UP001165063"/>
    </source>
</evidence>
<accession>A0A9W6YYH4</accession>
<dbReference type="AlphaFoldDB" id="A0A9W6YYH4"/>
<reference evidence="1" key="1">
    <citation type="submission" date="2023-04" db="EMBL/GenBank/DDBJ databases">
        <title>Ambrosiozyma monospora NBRC 1965.</title>
        <authorList>
            <person name="Ichikawa N."/>
            <person name="Sato H."/>
            <person name="Tonouchi N."/>
        </authorList>
    </citation>
    <scope>NUCLEOTIDE SEQUENCE</scope>
    <source>
        <strain evidence="1">NBRC 1965</strain>
    </source>
</reference>
<dbReference type="OrthoDB" id="15893at2759"/>
<comment type="caution">
    <text evidence="1">The sequence shown here is derived from an EMBL/GenBank/DDBJ whole genome shotgun (WGS) entry which is preliminary data.</text>
</comment>
<dbReference type="Pfam" id="PF13233">
    <property type="entry name" value="Complex1_LYR_2"/>
    <property type="match status" value="1"/>
</dbReference>
<dbReference type="GO" id="GO:0005759">
    <property type="term" value="C:mitochondrial matrix"/>
    <property type="evidence" value="ECO:0007669"/>
    <property type="project" value="TreeGrafter"/>
</dbReference>
<organism evidence="1 2">
    <name type="scientific">Ambrosiozyma monospora</name>
    <name type="common">Yeast</name>
    <name type="synonym">Endomycopsis monosporus</name>
    <dbReference type="NCBI Taxonomy" id="43982"/>
    <lineage>
        <taxon>Eukaryota</taxon>
        <taxon>Fungi</taxon>
        <taxon>Dikarya</taxon>
        <taxon>Ascomycota</taxon>
        <taxon>Saccharomycotina</taxon>
        <taxon>Pichiomycetes</taxon>
        <taxon>Pichiales</taxon>
        <taxon>Pichiaceae</taxon>
        <taxon>Ambrosiozyma</taxon>
    </lineage>
</organism>
<proteinExistence type="predicted"/>
<dbReference type="PANTHER" id="PTHR28015">
    <property type="entry name" value="ATP SYNTHASE ASSEMBLY FACTOR FMC1, MITOCHONDRIAL"/>
    <property type="match status" value="1"/>
</dbReference>
<dbReference type="PANTHER" id="PTHR28015:SF1">
    <property type="entry name" value="ATP SYNTHASE ASSEMBLY FACTOR FMC1, MITOCHONDRIAL"/>
    <property type="match status" value="1"/>
</dbReference>
<sequence>MSGKALFKNLVAELEAVGERAFAKHSKDALKKQEALVQYKRLQYIRLGKQLSPDEDKKLVESVKIEMNKPTIDTKMLDHLNKESLNKAEKDHLQNIVTFVNSQRTYVELLERYNPGISMKQTDKIRKTARRVGLEIPE</sequence>